<accession>A0A0G4I9X9</accession>
<proteinExistence type="predicted"/>
<dbReference type="AlphaFoldDB" id="A0A0G4I9X9"/>
<organism evidence="1">
    <name type="scientific">Chromera velia CCMP2878</name>
    <dbReference type="NCBI Taxonomy" id="1169474"/>
    <lineage>
        <taxon>Eukaryota</taxon>
        <taxon>Sar</taxon>
        <taxon>Alveolata</taxon>
        <taxon>Colpodellida</taxon>
        <taxon>Chromeraceae</taxon>
        <taxon>Chromera</taxon>
    </lineage>
</organism>
<dbReference type="VEuPathDB" id="CryptoDB:Cvel_2085"/>
<name>A0A0G4I9X9_9ALVE</name>
<dbReference type="EMBL" id="CDMZ01005743">
    <property type="protein sequence ID" value="CEM53966.1"/>
    <property type="molecule type" value="Genomic_DNA"/>
</dbReference>
<sequence length="98" mass="10975">MPWISLMISTSLVCCHEPEPVLHAKLMDDVLLNQVVQETLVMRQQLCVGTEPTGLAGNPLVFQDEGRGQVLDRLEKVRKDYRISTKVLGTDVKISSRV</sequence>
<evidence type="ECO:0000313" key="1">
    <source>
        <dbReference type="EMBL" id="CEM53966.1"/>
    </source>
</evidence>
<protein>
    <submittedName>
        <fullName evidence="1">Uncharacterized protein</fullName>
    </submittedName>
</protein>
<gene>
    <name evidence="1" type="ORF">Cvel_2085</name>
</gene>
<reference evidence="1" key="1">
    <citation type="submission" date="2014-11" db="EMBL/GenBank/DDBJ databases">
        <authorList>
            <person name="Otto D Thomas"/>
            <person name="Naeem Raeece"/>
        </authorList>
    </citation>
    <scope>NUCLEOTIDE SEQUENCE</scope>
</reference>